<protein>
    <submittedName>
        <fullName evidence="3">Uncharacterized protein</fullName>
    </submittedName>
</protein>
<reference evidence="3" key="1">
    <citation type="submission" date="2019-08" db="EMBL/GenBank/DDBJ databases">
        <authorList>
            <person name="Kucharzyk K."/>
            <person name="Murdoch R.W."/>
            <person name="Higgins S."/>
            <person name="Loffler F."/>
        </authorList>
    </citation>
    <scope>NUCLEOTIDE SEQUENCE</scope>
</reference>
<feature type="transmembrane region" description="Helical" evidence="2">
    <location>
        <begin position="138"/>
        <end position="157"/>
    </location>
</feature>
<evidence type="ECO:0000256" key="2">
    <source>
        <dbReference type="SAM" id="Phobius"/>
    </source>
</evidence>
<organism evidence="3">
    <name type="scientific">bioreactor metagenome</name>
    <dbReference type="NCBI Taxonomy" id="1076179"/>
    <lineage>
        <taxon>unclassified sequences</taxon>
        <taxon>metagenomes</taxon>
        <taxon>ecological metagenomes</taxon>
    </lineage>
</organism>
<evidence type="ECO:0000256" key="1">
    <source>
        <dbReference type="SAM" id="MobiDB-lite"/>
    </source>
</evidence>
<name>A0A644YWX4_9ZZZZ</name>
<feature type="compositionally biased region" description="Basic and acidic residues" evidence="1">
    <location>
        <begin position="32"/>
        <end position="49"/>
    </location>
</feature>
<sequence>MGQALRLLGASAALGVVSLGITAAAVPASADPGEHNRDNHSRHDPHWADRLLPAAPPADITSDSSATTPSDAASASPSPLPTITLPAQTGYQSAVATPSPTDSPTASPSPSLPPGFAATDVGALSASGTTLAGTGGTWLALGVVGGAAIGAGGMLAVRRR</sequence>
<feature type="compositionally biased region" description="Low complexity" evidence="1">
    <location>
        <begin position="57"/>
        <end position="109"/>
    </location>
</feature>
<feature type="region of interest" description="Disordered" evidence="1">
    <location>
        <begin position="28"/>
        <end position="115"/>
    </location>
</feature>
<gene>
    <name evidence="3" type="ORF">SDC9_77516</name>
</gene>
<evidence type="ECO:0000313" key="3">
    <source>
        <dbReference type="EMBL" id="MPM30963.1"/>
    </source>
</evidence>
<keyword evidence="2" id="KW-0812">Transmembrane</keyword>
<comment type="caution">
    <text evidence="3">The sequence shown here is derived from an EMBL/GenBank/DDBJ whole genome shotgun (WGS) entry which is preliminary data.</text>
</comment>
<accession>A0A644YWX4</accession>
<dbReference type="EMBL" id="VSSQ01005940">
    <property type="protein sequence ID" value="MPM30963.1"/>
    <property type="molecule type" value="Genomic_DNA"/>
</dbReference>
<keyword evidence="2" id="KW-0472">Membrane</keyword>
<dbReference type="AlphaFoldDB" id="A0A644YWX4"/>
<proteinExistence type="predicted"/>
<keyword evidence="2" id="KW-1133">Transmembrane helix</keyword>